<dbReference type="Proteomes" id="UP001321473">
    <property type="component" value="Unassembled WGS sequence"/>
</dbReference>
<dbReference type="GO" id="GO:0003677">
    <property type="term" value="F:DNA binding"/>
    <property type="evidence" value="ECO:0007669"/>
    <property type="project" value="InterPro"/>
</dbReference>
<comment type="caution">
    <text evidence="3">The sequence shown here is derived from an EMBL/GenBank/DDBJ whole genome shotgun (WGS) entry which is preliminary data.</text>
</comment>
<dbReference type="EMBL" id="JARKHS020014037">
    <property type="protein sequence ID" value="KAK8775517.1"/>
    <property type="molecule type" value="Genomic_DNA"/>
</dbReference>
<gene>
    <name evidence="3" type="ORF">V5799_031139</name>
</gene>
<sequence>MESCASRDDRDDKLHVVGVNDIDGFEPKDTKDFDNKAIYSVFWVDTKPGSDDTGFYYKAQVLLLAERREDIEERQKRVLKPKIRPEECSDEENQKKKEKQILHKKKQLKVAAKKTRYADILHKHLADAHNKIGAMRSEDQKHKKRRLEVSTSSSSGDDESLCSSSELRQAIASKNRWKEKALKLEAREHFLQNQITSLQRCLESKIFHLSGELPQAVPESCETAVNEASSVHALPAGVQASTEQQLQQNIPERASASVAKQNSAALLQPSNVPEDFTHLADGSFHLSKGIVISEANALKILRARKPTLVCKDTAQAIWTSDVLAERSLSGNIAPGKRGLGEQPRQPLTPMKVDVVAETVRYWGRQKGVDVEQTVAAVPKLLSEKIQDIRKTFKRQK</sequence>
<keyword evidence="4" id="KW-1185">Reference proteome</keyword>
<evidence type="ECO:0000313" key="4">
    <source>
        <dbReference type="Proteomes" id="UP001321473"/>
    </source>
</evidence>
<dbReference type="GO" id="GO:0045892">
    <property type="term" value="P:negative regulation of DNA-templated transcription"/>
    <property type="evidence" value="ECO:0007669"/>
    <property type="project" value="InterPro"/>
</dbReference>
<feature type="compositionally biased region" description="Low complexity" evidence="2">
    <location>
        <begin position="150"/>
        <end position="164"/>
    </location>
</feature>
<name>A0AAQ4ELC8_AMBAM</name>
<evidence type="ECO:0008006" key="5">
    <source>
        <dbReference type="Google" id="ProtNLM"/>
    </source>
</evidence>
<dbReference type="InterPro" id="IPR040391">
    <property type="entry name" value="BEND5"/>
</dbReference>
<accession>A0AAQ4ELC8</accession>
<dbReference type="PANTHER" id="PTHR14628">
    <property type="entry name" value="BEN DOMAIN-CONTAINING PROTEIN 5"/>
    <property type="match status" value="1"/>
</dbReference>
<proteinExistence type="predicted"/>
<feature type="compositionally biased region" description="Basic and acidic residues" evidence="2">
    <location>
        <begin position="131"/>
        <end position="141"/>
    </location>
</feature>
<keyword evidence="1" id="KW-0175">Coiled coil</keyword>
<organism evidence="3 4">
    <name type="scientific">Amblyomma americanum</name>
    <name type="common">Lone star tick</name>
    <dbReference type="NCBI Taxonomy" id="6943"/>
    <lineage>
        <taxon>Eukaryota</taxon>
        <taxon>Metazoa</taxon>
        <taxon>Ecdysozoa</taxon>
        <taxon>Arthropoda</taxon>
        <taxon>Chelicerata</taxon>
        <taxon>Arachnida</taxon>
        <taxon>Acari</taxon>
        <taxon>Parasitiformes</taxon>
        <taxon>Ixodida</taxon>
        <taxon>Ixodoidea</taxon>
        <taxon>Ixodidae</taxon>
        <taxon>Amblyomminae</taxon>
        <taxon>Amblyomma</taxon>
    </lineage>
</organism>
<dbReference type="Gene3D" id="1.10.10.2590">
    <property type="entry name" value="BEN domain"/>
    <property type="match status" value="1"/>
</dbReference>
<evidence type="ECO:0000256" key="2">
    <source>
        <dbReference type="SAM" id="MobiDB-lite"/>
    </source>
</evidence>
<reference evidence="3 4" key="1">
    <citation type="journal article" date="2023" name="Arcadia Sci">
        <title>De novo assembly of a long-read Amblyomma americanum tick genome.</title>
        <authorList>
            <person name="Chou S."/>
            <person name="Poskanzer K.E."/>
            <person name="Rollins M."/>
            <person name="Thuy-Boun P.S."/>
        </authorList>
    </citation>
    <scope>NUCLEOTIDE SEQUENCE [LARGE SCALE GENOMIC DNA]</scope>
    <source>
        <strain evidence="3">F_SG_1</strain>
        <tissue evidence="3">Salivary glands</tissue>
    </source>
</reference>
<protein>
    <recommendedName>
        <fullName evidence="5">BEN domain-containing protein</fullName>
    </recommendedName>
</protein>
<evidence type="ECO:0000313" key="3">
    <source>
        <dbReference type="EMBL" id="KAK8775517.1"/>
    </source>
</evidence>
<dbReference type="AlphaFoldDB" id="A0AAQ4ELC8"/>
<dbReference type="PANTHER" id="PTHR14628:SF1">
    <property type="entry name" value="BEN DOMAIN-CONTAINING PROTEIN 5"/>
    <property type="match status" value="1"/>
</dbReference>
<feature type="region of interest" description="Disordered" evidence="2">
    <location>
        <begin position="131"/>
        <end position="164"/>
    </location>
</feature>
<evidence type="ECO:0000256" key="1">
    <source>
        <dbReference type="SAM" id="Coils"/>
    </source>
</evidence>
<feature type="coiled-coil region" evidence="1">
    <location>
        <begin position="167"/>
        <end position="194"/>
    </location>
</feature>